<dbReference type="NCBIfam" id="NF009726">
    <property type="entry name" value="PRK13253.1"/>
    <property type="match status" value="1"/>
</dbReference>
<comment type="similarity">
    <text evidence="4">Belongs to the CitD family.</text>
</comment>
<protein>
    <recommendedName>
        <fullName evidence="4">Citrate lyase acyl carrier protein</fullName>
    </recommendedName>
    <alternativeName>
        <fullName evidence="4">Citrate lyase gamma chain</fullName>
    </alternativeName>
</protein>
<keyword evidence="7" id="KW-0456">Lyase</keyword>
<dbReference type="Proteomes" id="UP000516696">
    <property type="component" value="Chromosome"/>
</dbReference>
<dbReference type="InterPro" id="IPR006495">
    <property type="entry name" value="CitD"/>
</dbReference>
<organism evidence="7 8">
    <name type="scientific">Enterococcus gallinarum</name>
    <dbReference type="NCBI Taxonomy" id="1353"/>
    <lineage>
        <taxon>Bacteria</taxon>
        <taxon>Bacillati</taxon>
        <taxon>Bacillota</taxon>
        <taxon>Bacilli</taxon>
        <taxon>Lactobacillales</taxon>
        <taxon>Enterococcaceae</taxon>
        <taxon>Enterococcus</taxon>
    </lineage>
</organism>
<dbReference type="HAMAP" id="MF_00805">
    <property type="entry name" value="CitD"/>
    <property type="match status" value="1"/>
</dbReference>
<name>A0AAE7MTE8_ENTGA</name>
<feature type="modified residue" description="O-(phosphoribosyl dephospho-coenzyme A)serine" evidence="4 5">
    <location>
        <position position="14"/>
    </location>
</feature>
<comment type="function">
    <text evidence="4">Covalent carrier of the coenzyme of citrate lyase.</text>
</comment>
<evidence type="ECO:0000313" key="8">
    <source>
        <dbReference type="Proteomes" id="UP000516696"/>
    </source>
</evidence>
<reference evidence="7 8" key="1">
    <citation type="submission" date="2020-03" db="EMBL/GenBank/DDBJ databases">
        <title>Characterization of ganglioside-mimicking enterococci.</title>
        <authorList>
            <person name="Patry R.T."/>
            <person name="Nothaft H."/>
            <person name="Bridger R."/>
            <person name="Shajahan A."/>
            <person name="Huynh S."/>
            <person name="Sanchez S."/>
            <person name="Azadi P."/>
            <person name="Cooper K."/>
            <person name="Miller W.G."/>
            <person name="Parker C.T."/>
            <person name="Wells L."/>
            <person name="Szymanski C.M."/>
        </authorList>
    </citation>
    <scope>NUCLEOTIDE SEQUENCE [LARGE SCALE GENOMIC DNA]</scope>
    <source>
        <strain evidence="7 8">EGM181</strain>
    </source>
</reference>
<reference evidence="6 9" key="2">
    <citation type="submission" date="2020-06" db="EMBL/GenBank/DDBJ databases">
        <title>Crossreactivity between MHC class I-restricted antigens from cancer cells and an enterococcal bacteriophage.</title>
        <authorList>
            <person name="Fluckiger A."/>
            <person name="Daillere R."/>
            <person name="Sassi M."/>
            <person name="Cattoir V."/>
            <person name="Kroemer G."/>
            <person name="Zitvogel L."/>
        </authorList>
    </citation>
    <scope>NUCLEOTIDE SEQUENCE [LARGE SCALE GENOMIC DNA]</scope>
    <source>
        <strain evidence="6 9">EG4</strain>
    </source>
</reference>
<keyword evidence="2 4" id="KW-0963">Cytoplasm</keyword>
<gene>
    <name evidence="4 7" type="primary">citD</name>
    <name evidence="7" type="ORF">EGM181_14895</name>
    <name evidence="6" type="ORF">HWH42_03245</name>
</gene>
<dbReference type="GeneID" id="93225255"/>
<proteinExistence type="inferred from homology"/>
<dbReference type="RefSeq" id="WP_113849242.1">
    <property type="nucleotide sequence ID" value="NZ_CAKOCH010000001.1"/>
</dbReference>
<dbReference type="Proteomes" id="UP000571857">
    <property type="component" value="Unassembled WGS sequence"/>
</dbReference>
<dbReference type="GO" id="GO:0016829">
    <property type="term" value="F:lyase activity"/>
    <property type="evidence" value="ECO:0007669"/>
    <property type="project" value="UniProtKB-KW"/>
</dbReference>
<comment type="subunit">
    <text evidence="4">Oligomer with a subunit composition of (alpha,beta,gamma)6.</text>
</comment>
<evidence type="ECO:0000256" key="2">
    <source>
        <dbReference type="ARBA" id="ARBA00022490"/>
    </source>
</evidence>
<keyword evidence="3 4" id="KW-0597">Phosphoprotein</keyword>
<evidence type="ECO:0000256" key="5">
    <source>
        <dbReference type="PIRSR" id="PIRSR002736-50"/>
    </source>
</evidence>
<dbReference type="GO" id="GO:0005737">
    <property type="term" value="C:cytoplasm"/>
    <property type="evidence" value="ECO:0007669"/>
    <property type="project" value="UniProtKB-SubCell"/>
</dbReference>
<evidence type="ECO:0000313" key="7">
    <source>
        <dbReference type="EMBL" id="QOG29212.1"/>
    </source>
</evidence>
<dbReference type="PIRSF" id="PIRSF002736">
    <property type="entry name" value="Citrt_lyas_gamma"/>
    <property type="match status" value="1"/>
</dbReference>
<dbReference type="InterPro" id="IPR023439">
    <property type="entry name" value="Mal_deCO2ase/Cit_lyase_ACP"/>
</dbReference>
<accession>A0AAE7MTE8</accession>
<dbReference type="AlphaFoldDB" id="A0AAE7MTE8"/>
<dbReference type="EMBL" id="JABXJK010000009">
    <property type="protein sequence ID" value="MBA0971620.1"/>
    <property type="molecule type" value="Genomic_DNA"/>
</dbReference>
<dbReference type="Pfam" id="PF06857">
    <property type="entry name" value="ACP"/>
    <property type="match status" value="1"/>
</dbReference>
<evidence type="ECO:0000313" key="6">
    <source>
        <dbReference type="EMBL" id="MBA0971620.1"/>
    </source>
</evidence>
<evidence type="ECO:0000256" key="4">
    <source>
        <dbReference type="HAMAP-Rule" id="MF_00805"/>
    </source>
</evidence>
<evidence type="ECO:0000256" key="3">
    <source>
        <dbReference type="ARBA" id="ARBA00022553"/>
    </source>
</evidence>
<evidence type="ECO:0000256" key="1">
    <source>
        <dbReference type="ARBA" id="ARBA00004496"/>
    </source>
</evidence>
<evidence type="ECO:0000313" key="9">
    <source>
        <dbReference type="Proteomes" id="UP000571857"/>
    </source>
</evidence>
<comment type="subcellular location">
    <subcellularLocation>
        <location evidence="1 4">Cytoplasm</location>
    </subcellularLocation>
</comment>
<dbReference type="EMBL" id="CP050485">
    <property type="protein sequence ID" value="QOG29212.1"/>
    <property type="molecule type" value="Genomic_DNA"/>
</dbReference>
<dbReference type="NCBIfam" id="TIGR01608">
    <property type="entry name" value="citD"/>
    <property type="match status" value="1"/>
</dbReference>
<sequence length="99" mass="10894">MELKHSAVAGSYESSDVYVVVEPNESGLNIDIESSVMSQYGKQIRETIENVLNRLEVDHANVTVNDKGALDCTIKARVETAVLRACEVKKDIAWGETIV</sequence>